<organism evidence="1 2">
    <name type="scientific">Candidatus Enterococcus lemimoniae</name>
    <dbReference type="NCBI Taxonomy" id="1834167"/>
    <lineage>
        <taxon>Bacteria</taxon>
        <taxon>Bacillati</taxon>
        <taxon>Bacillota</taxon>
        <taxon>Bacilli</taxon>
        <taxon>Lactobacillales</taxon>
        <taxon>Enterococcaceae</taxon>
        <taxon>Enterococcus</taxon>
    </lineage>
</organism>
<evidence type="ECO:0000313" key="2">
    <source>
        <dbReference type="Proteomes" id="UP000195080"/>
    </source>
</evidence>
<reference evidence="2" key="1">
    <citation type="submission" date="2017-05" db="EMBL/GenBank/DDBJ databases">
        <title>The Genome Sequence of EEnterococcus faecalis 9F2_4866.</title>
        <authorList>
            <consortium name="The Broad Institute Genomics Platform"/>
            <consortium name="The Broad Institute Genomic Center for Infectious Diseases"/>
            <person name="Earl A."/>
            <person name="Manson A."/>
            <person name="Schwartman J."/>
            <person name="Gilmore M."/>
            <person name="Abouelleil A."/>
            <person name="Cao P."/>
            <person name="Chapman S."/>
            <person name="Cusick C."/>
            <person name="Shea T."/>
            <person name="Young S."/>
            <person name="Neafsey D."/>
            <person name="Nusbaum C."/>
            <person name="Birren B."/>
        </authorList>
    </citation>
    <scope>NUCLEOTIDE SEQUENCE [LARGE SCALE GENOMIC DNA]</scope>
    <source>
        <strain evidence="2">12C11_DIV0727</strain>
    </source>
</reference>
<dbReference type="Proteomes" id="UP000195080">
    <property type="component" value="Chromosome"/>
</dbReference>
<dbReference type="EMBL" id="CP147248">
    <property type="protein sequence ID" value="WYJ86908.1"/>
    <property type="molecule type" value="Genomic_DNA"/>
</dbReference>
<name>A0ABZ2T7R9_9ENTE</name>
<accession>A0ABZ2T7R9</accession>
<protein>
    <submittedName>
        <fullName evidence="1">Uncharacterized protein</fullName>
    </submittedName>
</protein>
<evidence type="ECO:0000313" key="1">
    <source>
        <dbReference type="EMBL" id="WYJ86908.1"/>
    </source>
</evidence>
<proteinExistence type="predicted"/>
<gene>
    <name evidence="1" type="ORF">A5866_001992</name>
</gene>
<keyword evidence="2" id="KW-1185">Reference proteome</keyword>
<reference evidence="1 2" key="2">
    <citation type="submission" date="2024-03" db="EMBL/GenBank/DDBJ databases">
        <title>The Genome Sequence of Enterococcus sp. DIV0727d.</title>
        <authorList>
            <consortium name="The Broad Institute Genomics Platform"/>
            <consortium name="The Broad Institute Microbial Omics Core"/>
            <consortium name="The Broad Institute Genomic Center for Infectious Diseases"/>
            <person name="Earl A."/>
            <person name="Manson A."/>
            <person name="Gilmore M."/>
            <person name="Schwartman J."/>
            <person name="Shea T."/>
            <person name="Abouelleil A."/>
            <person name="Cao P."/>
            <person name="Chapman S."/>
            <person name="Cusick C."/>
            <person name="Young S."/>
            <person name="Neafsey D."/>
            <person name="Nusbaum C."/>
            <person name="Birren B."/>
        </authorList>
    </citation>
    <scope>NUCLEOTIDE SEQUENCE [LARGE SCALE GENOMIC DNA]</scope>
    <source>
        <strain evidence="1 2">12C11_DIV0727</strain>
    </source>
</reference>
<sequence>MFKSLLTVTILLCYNLCNTLSIKIKCEDEESIFQLAQRESRLVGRDSEYGKENGL</sequence>